<dbReference type="InterPro" id="IPR007076">
    <property type="entry name" value="TfoX_N"/>
</dbReference>
<evidence type="ECO:0000313" key="2">
    <source>
        <dbReference type="EMBL" id="MBT2161164.1"/>
    </source>
</evidence>
<reference evidence="2 3" key="1">
    <citation type="submission" date="2020-06" db="EMBL/GenBank/DDBJ databases">
        <authorList>
            <person name="Isaeva M.P."/>
            <person name="Chernysheva N.Y."/>
        </authorList>
    </citation>
    <scope>NUCLEOTIDE SEQUENCE [LARGE SCALE GENOMIC DNA]</scope>
    <source>
        <strain evidence="2 3">KMM 6746</strain>
    </source>
</reference>
<feature type="domain" description="TfoX N-terminal" evidence="1">
    <location>
        <begin position="23"/>
        <end position="109"/>
    </location>
</feature>
<dbReference type="EMBL" id="JACATN010000002">
    <property type="protein sequence ID" value="MBT2161164.1"/>
    <property type="molecule type" value="Genomic_DNA"/>
</dbReference>
<dbReference type="RefSeq" id="WP_214611318.1">
    <property type="nucleotide sequence ID" value="NZ_JACATN010000002.1"/>
</dbReference>
<comment type="caution">
    <text evidence="2">The sequence shown here is derived from an EMBL/GenBank/DDBJ whole genome shotgun (WGS) entry which is preliminary data.</text>
</comment>
<name>A0ABS5WCM7_9FLAO</name>
<proteinExistence type="predicted"/>
<gene>
    <name evidence="2" type="ORF">HW347_07790</name>
</gene>
<reference evidence="3" key="2">
    <citation type="submission" date="2023-07" db="EMBL/GenBank/DDBJ databases">
        <title>Zobellia barbeyronii sp. nov., a new marine flavobacterium, isolated from green and red algae.</title>
        <authorList>
            <person name="Nedashkovskaya O.I."/>
            <person name="Otstavnykh N."/>
            <person name="Zhukova N."/>
            <person name="Guzev K."/>
            <person name="Chausova V."/>
            <person name="Tekutyeva L."/>
            <person name="Mikhailov V."/>
            <person name="Isaeva M."/>
        </authorList>
    </citation>
    <scope>NUCLEOTIDE SEQUENCE [LARGE SCALE GENOMIC DNA]</scope>
    <source>
        <strain evidence="3">KMM 6746</strain>
    </source>
</reference>
<sequence length="122" mass="14380">MAYDEYLADRCRQILKQKHVYSEEKKMMGTLCFMVDEKMCFAITINKDSESSRMMARIGRDNYDNILQLPHCRPMDLTGRKMKSYIYVDADGMDTDEDLESWIQLCLDFNPLATKSKKKNKK</sequence>
<dbReference type="Pfam" id="PF04993">
    <property type="entry name" value="TfoX_N"/>
    <property type="match status" value="1"/>
</dbReference>
<dbReference type="SUPFAM" id="SSF159894">
    <property type="entry name" value="YgaC/TfoX-N like"/>
    <property type="match status" value="1"/>
</dbReference>
<protein>
    <submittedName>
        <fullName evidence="2">TfoX/Sxy family protein</fullName>
    </submittedName>
</protein>
<evidence type="ECO:0000259" key="1">
    <source>
        <dbReference type="Pfam" id="PF04993"/>
    </source>
</evidence>
<dbReference type="Proteomes" id="UP000740413">
    <property type="component" value="Unassembled WGS sequence"/>
</dbReference>
<evidence type="ECO:0000313" key="3">
    <source>
        <dbReference type="Proteomes" id="UP000740413"/>
    </source>
</evidence>
<organism evidence="2 3">
    <name type="scientific">Zobellia barbeyronii</name>
    <dbReference type="NCBI Taxonomy" id="2748009"/>
    <lineage>
        <taxon>Bacteria</taxon>
        <taxon>Pseudomonadati</taxon>
        <taxon>Bacteroidota</taxon>
        <taxon>Flavobacteriia</taxon>
        <taxon>Flavobacteriales</taxon>
        <taxon>Flavobacteriaceae</taxon>
        <taxon>Zobellia</taxon>
    </lineage>
</organism>
<accession>A0ABS5WCM7</accession>
<keyword evidence="3" id="KW-1185">Reference proteome</keyword>